<protein>
    <recommendedName>
        <fullName evidence="1">N-acetyltransferase domain-containing protein</fullName>
    </recommendedName>
</protein>
<name>A0ABM6RQ78_9FIRM</name>
<evidence type="ECO:0000259" key="1">
    <source>
        <dbReference type="PROSITE" id="PS51186"/>
    </source>
</evidence>
<reference evidence="2 3" key="1">
    <citation type="journal article" date="2019" name="Sci. Rep.">
        <title>Sulfobacillus thermotolerans: new insights into resistance and metabolic capacities of acidophilic chemolithotrophs.</title>
        <authorList>
            <person name="Panyushkina A.E."/>
            <person name="Babenko V.V."/>
            <person name="Nikitina A.S."/>
            <person name="Selezneva O.V."/>
            <person name="Tsaplina I.A."/>
            <person name="Letarova M.A."/>
            <person name="Kostryukova E.S."/>
            <person name="Letarov A.V."/>
        </authorList>
    </citation>
    <scope>NUCLEOTIDE SEQUENCE [LARGE SCALE GENOMIC DNA]</scope>
    <source>
        <strain evidence="2 3">Kr1</strain>
    </source>
</reference>
<dbReference type="SUPFAM" id="SSF55729">
    <property type="entry name" value="Acyl-CoA N-acyltransferases (Nat)"/>
    <property type="match status" value="1"/>
</dbReference>
<feature type="domain" description="N-acetyltransferase" evidence="1">
    <location>
        <begin position="135"/>
        <end position="274"/>
    </location>
</feature>
<dbReference type="InterPro" id="IPR000182">
    <property type="entry name" value="GNAT_dom"/>
</dbReference>
<dbReference type="Gene3D" id="3.40.630.30">
    <property type="match status" value="1"/>
</dbReference>
<evidence type="ECO:0000313" key="3">
    <source>
        <dbReference type="Proteomes" id="UP000325292"/>
    </source>
</evidence>
<organism evidence="2 3">
    <name type="scientific">Sulfobacillus thermotolerans</name>
    <dbReference type="NCBI Taxonomy" id="338644"/>
    <lineage>
        <taxon>Bacteria</taxon>
        <taxon>Bacillati</taxon>
        <taxon>Bacillota</taxon>
        <taxon>Clostridia</taxon>
        <taxon>Eubacteriales</taxon>
        <taxon>Clostridiales Family XVII. Incertae Sedis</taxon>
        <taxon>Sulfobacillus</taxon>
    </lineage>
</organism>
<sequence length="274" mass="30268">MRTVLDRDLVEAFEQTETTMHRQHLARYVTYEPGGDFADMSRDGGQALFAGHLSPLSYASGFGLPRRANENDLAAIESFYDQFDMPARIEVTSFSDPTWLSVLAHHGYCLDHFTHVWYKPLCSRPHHFFPPVGSIEIVEENTPLVPQWAHIVASGFKIDGPPSLDDITFATCFLQHDSSTGVLAKVHGVWGAAAAISIQGPIAMLFAASTQLTHRNQGLHHMLIAKRLEMAAEAHCEWAIMQTDPGSASERHASELGFVMGYTKAMMVVPMATS</sequence>
<keyword evidence="3" id="KW-1185">Reference proteome</keyword>
<gene>
    <name evidence="2" type="ORF">BXT84_05075</name>
</gene>
<dbReference type="PROSITE" id="PS51186">
    <property type="entry name" value="GNAT"/>
    <property type="match status" value="1"/>
</dbReference>
<dbReference type="EMBL" id="CP019454">
    <property type="protein sequence ID" value="AUW93403.1"/>
    <property type="molecule type" value="Genomic_DNA"/>
</dbReference>
<proteinExistence type="predicted"/>
<evidence type="ECO:0000313" key="2">
    <source>
        <dbReference type="EMBL" id="AUW93403.1"/>
    </source>
</evidence>
<accession>A0ABM6RQ78</accession>
<dbReference type="InterPro" id="IPR016181">
    <property type="entry name" value="Acyl_CoA_acyltransferase"/>
</dbReference>
<dbReference type="Proteomes" id="UP000325292">
    <property type="component" value="Chromosome"/>
</dbReference>